<name>A0A7S6RCF8_9CYAN</name>
<proteinExistence type="predicted"/>
<organism evidence="1 2">
    <name type="scientific">Anabaenopsis elenkinii CCIBt3563</name>
    <dbReference type="NCBI Taxonomy" id="2779889"/>
    <lineage>
        <taxon>Bacteria</taxon>
        <taxon>Bacillati</taxon>
        <taxon>Cyanobacteriota</taxon>
        <taxon>Cyanophyceae</taxon>
        <taxon>Nostocales</taxon>
        <taxon>Nodulariaceae</taxon>
        <taxon>Anabaenopsis</taxon>
    </lineage>
</organism>
<dbReference type="Proteomes" id="UP000593846">
    <property type="component" value="Chromosome"/>
</dbReference>
<reference evidence="2" key="1">
    <citation type="submission" date="2020-10" db="EMBL/GenBank/DDBJ databases">
        <title>Genome-based taxonomic classification of the species Anabaenopsis elenkinii.</title>
        <authorList>
            <person name="Delbaje E."/>
            <person name="Andreote A.P.D."/>
            <person name="Pellegrinetti T.A."/>
            <person name="Cruz R.B."/>
            <person name="Branco L.H.Z."/>
            <person name="Fiore M.F."/>
        </authorList>
    </citation>
    <scope>NUCLEOTIDE SEQUENCE [LARGE SCALE GENOMIC DNA]</scope>
    <source>
        <strain evidence="2">CCIBt3563</strain>
    </source>
</reference>
<accession>A0A7S6RCF8</accession>
<evidence type="ECO:0000313" key="1">
    <source>
        <dbReference type="EMBL" id="QOV22417.1"/>
    </source>
</evidence>
<dbReference type="AlphaFoldDB" id="A0A7S6RCF8"/>
<dbReference type="KEGG" id="aee:IM676_17370"/>
<gene>
    <name evidence="1" type="ORF">IM676_17370</name>
</gene>
<dbReference type="RefSeq" id="WP_225880392.1">
    <property type="nucleotide sequence ID" value="NZ_CP063311.1"/>
</dbReference>
<keyword evidence="2" id="KW-1185">Reference proteome</keyword>
<sequence>MEKLQTSFKQKEIEETFTTLVNQWREENRGVSSTNEMCMHPAYQQIIGMGEPVIPLLLRELEKKSGRWFWALKSISRQDPVPPEYRGKTKEMTKAWLEWGKQRGYTW</sequence>
<dbReference type="EMBL" id="CP063311">
    <property type="protein sequence ID" value="QOV22417.1"/>
    <property type="molecule type" value="Genomic_DNA"/>
</dbReference>
<evidence type="ECO:0000313" key="2">
    <source>
        <dbReference type="Proteomes" id="UP000593846"/>
    </source>
</evidence>
<protein>
    <submittedName>
        <fullName evidence="1">Uncharacterized protein</fullName>
    </submittedName>
</protein>